<keyword evidence="7 9" id="KW-0067">ATP-binding</keyword>
<evidence type="ECO:0000256" key="2">
    <source>
        <dbReference type="ARBA" id="ARBA00008420"/>
    </source>
</evidence>
<dbReference type="Proteomes" id="UP001238467">
    <property type="component" value="Unassembled WGS sequence"/>
</dbReference>
<gene>
    <name evidence="10" type="ORF">J2S76_000564</name>
</gene>
<comment type="similarity">
    <text evidence="2 9">Belongs to the gluconokinase GntK/GntV family.</text>
</comment>
<protein>
    <recommendedName>
        <fullName evidence="3 9">Gluconokinase</fullName>
        <ecNumber evidence="3 9">2.7.1.12</ecNumber>
    </recommendedName>
</protein>
<dbReference type="PANTHER" id="PTHR43442">
    <property type="entry name" value="GLUCONOKINASE-RELATED"/>
    <property type="match status" value="1"/>
</dbReference>
<dbReference type="GO" id="GO:0046316">
    <property type="term" value="F:gluconokinase activity"/>
    <property type="evidence" value="ECO:0007669"/>
    <property type="project" value="UniProtKB-EC"/>
</dbReference>
<evidence type="ECO:0000256" key="1">
    <source>
        <dbReference type="ARBA" id="ARBA00004761"/>
    </source>
</evidence>
<reference evidence="10 11" key="1">
    <citation type="submission" date="2023-07" db="EMBL/GenBank/DDBJ databases">
        <title>Genomic Encyclopedia of Type Strains, Phase IV (KMG-IV): sequencing the most valuable type-strain genomes for metagenomic binning, comparative biology and taxonomic classification.</title>
        <authorList>
            <person name="Goeker M."/>
        </authorList>
    </citation>
    <scope>NUCLEOTIDE SEQUENCE [LARGE SCALE GENOMIC DNA]</scope>
    <source>
        <strain evidence="10 11">DSM 1277</strain>
    </source>
</reference>
<dbReference type="PANTHER" id="PTHR43442:SF3">
    <property type="entry name" value="GLUCONOKINASE-RELATED"/>
    <property type="match status" value="1"/>
</dbReference>
<proteinExistence type="inferred from homology"/>
<organism evidence="10 11">
    <name type="scientific">Ancylobacter vacuolatus</name>
    <dbReference type="NCBI Taxonomy" id="223389"/>
    <lineage>
        <taxon>Bacteria</taxon>
        <taxon>Pseudomonadati</taxon>
        <taxon>Pseudomonadota</taxon>
        <taxon>Alphaproteobacteria</taxon>
        <taxon>Hyphomicrobiales</taxon>
        <taxon>Xanthobacteraceae</taxon>
        <taxon>Ancylobacter</taxon>
    </lineage>
</organism>
<dbReference type="NCBIfam" id="TIGR01313">
    <property type="entry name" value="therm_gnt_kin"/>
    <property type="match status" value="1"/>
</dbReference>
<dbReference type="SUPFAM" id="SSF52540">
    <property type="entry name" value="P-loop containing nucleoside triphosphate hydrolases"/>
    <property type="match status" value="1"/>
</dbReference>
<name>A0ABU0DCL0_9HYPH</name>
<evidence type="ECO:0000256" key="4">
    <source>
        <dbReference type="ARBA" id="ARBA00022679"/>
    </source>
</evidence>
<dbReference type="PROSITE" id="PS51257">
    <property type="entry name" value="PROKAR_LIPOPROTEIN"/>
    <property type="match status" value="1"/>
</dbReference>
<sequence length="188" mass="19895">MTLMPREVPPAIVVMGVSGCGKSSVGQALADRFGADFIEGDALHPPASITKMARGEPLDDEDRRPWLAMICRTIADSRAAGRGVVVSCSALRRAYRDQLRTAGPLDIVFLSGSRAVLAERMSQRAGHFMPLALLDSQLATLEVPTGEADVVTVDIDRPLADVIARAGEAIRQAQAGPSAFELSAGRDA</sequence>
<evidence type="ECO:0000256" key="6">
    <source>
        <dbReference type="ARBA" id="ARBA00022777"/>
    </source>
</evidence>
<comment type="pathway">
    <text evidence="1">Carbohydrate acid metabolism.</text>
</comment>
<dbReference type="CDD" id="cd02021">
    <property type="entry name" value="GntK"/>
    <property type="match status" value="1"/>
</dbReference>
<evidence type="ECO:0000256" key="8">
    <source>
        <dbReference type="ARBA" id="ARBA00048090"/>
    </source>
</evidence>
<accession>A0ABU0DCL0</accession>
<dbReference type="InterPro" id="IPR006001">
    <property type="entry name" value="Therm_gnt_kin"/>
</dbReference>
<evidence type="ECO:0000256" key="3">
    <source>
        <dbReference type="ARBA" id="ARBA00012054"/>
    </source>
</evidence>
<keyword evidence="4 9" id="KW-0808">Transferase</keyword>
<keyword evidence="5 9" id="KW-0547">Nucleotide-binding</keyword>
<keyword evidence="6 9" id="KW-0418">Kinase</keyword>
<dbReference type="Pfam" id="PF13671">
    <property type="entry name" value="AAA_33"/>
    <property type="match status" value="1"/>
</dbReference>
<evidence type="ECO:0000313" key="11">
    <source>
        <dbReference type="Proteomes" id="UP001238467"/>
    </source>
</evidence>
<evidence type="ECO:0000256" key="9">
    <source>
        <dbReference type="RuleBase" id="RU363066"/>
    </source>
</evidence>
<comment type="catalytic activity">
    <reaction evidence="8 9">
        <text>D-gluconate + ATP = 6-phospho-D-gluconate + ADP + H(+)</text>
        <dbReference type="Rhea" id="RHEA:19433"/>
        <dbReference type="ChEBI" id="CHEBI:15378"/>
        <dbReference type="ChEBI" id="CHEBI:18391"/>
        <dbReference type="ChEBI" id="CHEBI:30616"/>
        <dbReference type="ChEBI" id="CHEBI:58759"/>
        <dbReference type="ChEBI" id="CHEBI:456216"/>
        <dbReference type="EC" id="2.7.1.12"/>
    </reaction>
</comment>
<evidence type="ECO:0000256" key="7">
    <source>
        <dbReference type="ARBA" id="ARBA00022840"/>
    </source>
</evidence>
<evidence type="ECO:0000256" key="5">
    <source>
        <dbReference type="ARBA" id="ARBA00022741"/>
    </source>
</evidence>
<comment type="caution">
    <text evidence="10">The sequence shown here is derived from an EMBL/GenBank/DDBJ whole genome shotgun (WGS) entry which is preliminary data.</text>
</comment>
<keyword evidence="11" id="KW-1185">Reference proteome</keyword>
<dbReference type="Gene3D" id="3.40.50.300">
    <property type="entry name" value="P-loop containing nucleotide triphosphate hydrolases"/>
    <property type="match status" value="1"/>
</dbReference>
<dbReference type="EC" id="2.7.1.12" evidence="3 9"/>
<dbReference type="EMBL" id="JAUSUH010000001">
    <property type="protein sequence ID" value="MDQ0346163.1"/>
    <property type="molecule type" value="Genomic_DNA"/>
</dbReference>
<evidence type="ECO:0000313" key="10">
    <source>
        <dbReference type="EMBL" id="MDQ0346163.1"/>
    </source>
</evidence>
<dbReference type="InterPro" id="IPR027417">
    <property type="entry name" value="P-loop_NTPase"/>
</dbReference>